<reference evidence="2 3" key="2">
    <citation type="submission" date="2024-05" db="EMBL/GenBank/DDBJ databases">
        <authorList>
            <person name="Chen Y."/>
            <person name="Shah S."/>
            <person name="Dougan E. K."/>
            <person name="Thang M."/>
            <person name="Chan C."/>
        </authorList>
    </citation>
    <scope>NUCLEOTIDE SEQUENCE [LARGE SCALE GENOMIC DNA]</scope>
</reference>
<evidence type="ECO:0000313" key="1">
    <source>
        <dbReference type="EMBL" id="CAI4010306.1"/>
    </source>
</evidence>
<dbReference type="Proteomes" id="UP001152797">
    <property type="component" value="Unassembled WGS sequence"/>
</dbReference>
<evidence type="ECO:0000313" key="2">
    <source>
        <dbReference type="EMBL" id="CAL4797618.1"/>
    </source>
</evidence>
<accession>A0A9P1DIQ4</accession>
<evidence type="ECO:0000313" key="3">
    <source>
        <dbReference type="Proteomes" id="UP001152797"/>
    </source>
</evidence>
<gene>
    <name evidence="1" type="ORF">C1SCF055_LOCUS35584</name>
</gene>
<reference evidence="1" key="1">
    <citation type="submission" date="2022-10" db="EMBL/GenBank/DDBJ databases">
        <authorList>
            <person name="Chen Y."/>
            <person name="Dougan E. K."/>
            <person name="Chan C."/>
            <person name="Rhodes N."/>
            <person name="Thang M."/>
        </authorList>
    </citation>
    <scope>NUCLEOTIDE SEQUENCE</scope>
</reference>
<dbReference type="EMBL" id="CAMXCT020004773">
    <property type="protein sequence ID" value="CAL1163681.1"/>
    <property type="molecule type" value="Genomic_DNA"/>
</dbReference>
<comment type="caution">
    <text evidence="1">The sequence shown here is derived from an EMBL/GenBank/DDBJ whole genome shotgun (WGS) entry which is preliminary data.</text>
</comment>
<protein>
    <submittedName>
        <fullName evidence="1">Uncharacterized protein</fullName>
    </submittedName>
</protein>
<name>A0A9P1DIQ4_9DINO</name>
<dbReference type="AlphaFoldDB" id="A0A9P1DIQ4"/>
<organism evidence="1">
    <name type="scientific">Cladocopium goreaui</name>
    <dbReference type="NCBI Taxonomy" id="2562237"/>
    <lineage>
        <taxon>Eukaryota</taxon>
        <taxon>Sar</taxon>
        <taxon>Alveolata</taxon>
        <taxon>Dinophyceae</taxon>
        <taxon>Suessiales</taxon>
        <taxon>Symbiodiniaceae</taxon>
        <taxon>Cladocopium</taxon>
    </lineage>
</organism>
<proteinExistence type="predicted"/>
<sequence>MAHRRRQELVARAFDALAADTCRTISLLRPALKHKCPNACAAAIQVLAQLCVQKKMGCTPALQTILDTMRQNNSQEIAGTGQQAIVSILGAVADGQGGVSKELLEATSHIEGPSICIAVAKMCNDLSPMAFDDFLHRLLCMLQAPDKRHG</sequence>
<dbReference type="EMBL" id="CAMXCT010004773">
    <property type="protein sequence ID" value="CAI4010306.1"/>
    <property type="molecule type" value="Genomic_DNA"/>
</dbReference>
<keyword evidence="3" id="KW-1185">Reference proteome</keyword>
<dbReference type="EMBL" id="CAMXCT030004773">
    <property type="protein sequence ID" value="CAL4797618.1"/>
    <property type="molecule type" value="Genomic_DNA"/>
</dbReference>